<evidence type="ECO:0000313" key="1">
    <source>
        <dbReference type="EMBL" id="WEK54778.1"/>
    </source>
</evidence>
<dbReference type="Pfam" id="PF26325">
    <property type="entry name" value="YhjD"/>
    <property type="match status" value="1"/>
</dbReference>
<dbReference type="InterPro" id="IPR058600">
    <property type="entry name" value="YhjD-like"/>
</dbReference>
<dbReference type="Proteomes" id="UP001178662">
    <property type="component" value="Chromosome"/>
</dbReference>
<dbReference type="AlphaFoldDB" id="A0AA95EWL4"/>
<organism evidence="1 2">
    <name type="scientific">Candidatus Cohnella colombiensis</name>
    <dbReference type="NCBI Taxonomy" id="3121368"/>
    <lineage>
        <taxon>Bacteria</taxon>
        <taxon>Bacillati</taxon>
        <taxon>Bacillota</taxon>
        <taxon>Bacilli</taxon>
        <taxon>Bacillales</taxon>
        <taxon>Paenibacillaceae</taxon>
        <taxon>Cohnella</taxon>
    </lineage>
</organism>
<reference evidence="1" key="1">
    <citation type="submission" date="2023-03" db="EMBL/GenBank/DDBJ databases">
        <title>Andean soil-derived lignocellulolytic bacterial consortium as a source of novel taxa and putative plastic-active enzymes.</title>
        <authorList>
            <person name="Diaz-Garcia L."/>
            <person name="Chuvochina M."/>
            <person name="Feuerriegel G."/>
            <person name="Bunk B."/>
            <person name="Sproer C."/>
            <person name="Streit W.R."/>
            <person name="Rodriguez L.M."/>
            <person name="Overmann J."/>
            <person name="Jimenez D.J."/>
        </authorList>
    </citation>
    <scope>NUCLEOTIDE SEQUENCE</scope>
    <source>
        <strain evidence="1">MAG 2441</strain>
    </source>
</reference>
<dbReference type="EMBL" id="CP119317">
    <property type="protein sequence ID" value="WEK54778.1"/>
    <property type="molecule type" value="Genomic_DNA"/>
</dbReference>
<accession>A0AA95EWL4</accession>
<evidence type="ECO:0000313" key="2">
    <source>
        <dbReference type="Proteomes" id="UP001178662"/>
    </source>
</evidence>
<sequence length="123" mass="14058">MKPPVLSKEELRMVKEAILIPIMLDYLESDIHMAHSAGFKLDLILINGLKKVQNDIIDEHYGLKRGLRERGIKLLPVRQTRAGLEVDYLCRGYTHQMLLQWGTVRTETLKKASVYTGIALAKE</sequence>
<keyword evidence="2" id="KW-1185">Reference proteome</keyword>
<gene>
    <name evidence="1" type="ORF">P0Y55_01480</name>
</gene>
<name>A0AA95EWL4_9BACL</name>
<protein>
    <submittedName>
        <fullName evidence="1">Uncharacterized protein</fullName>
    </submittedName>
</protein>
<proteinExistence type="predicted"/>